<proteinExistence type="predicted"/>
<sequence>MYKYSFKKGIAPSNLESSLLHHGTQQGCPLSPLLFALAIEPLALAIRTNNSFKGITRGRVEHKLSLYTDDLLLYISAPERSIPHILALLSQFGEISGYKVNMHKSELLPMDACLDYITSATPFKIANHSFVYLVIIIGRVNTIKMSVLPRFIYLFQCFPVVIPGAFFKKLDSAVSTCIWNGKKPRLKKDHLRKSKQDGGLALPNIQHYYWVSATLTGTRWGAGYGDLHRAW</sequence>
<dbReference type="PANTHER" id="PTHR31635">
    <property type="entry name" value="REVERSE TRANSCRIPTASE DOMAIN-CONTAINING PROTEIN-RELATED"/>
    <property type="match status" value="1"/>
</dbReference>
<dbReference type="Pfam" id="PF00078">
    <property type="entry name" value="RVT_1"/>
    <property type="match status" value="1"/>
</dbReference>
<dbReference type="STRING" id="48699.ENSPLAP00000011812"/>
<dbReference type="PANTHER" id="PTHR31635:SF196">
    <property type="entry name" value="REVERSE TRANSCRIPTASE DOMAIN-CONTAINING PROTEIN-RELATED"/>
    <property type="match status" value="1"/>
</dbReference>
<organism evidence="2 3">
    <name type="scientific">Poecilia latipinna</name>
    <name type="common">sailfin molly</name>
    <dbReference type="NCBI Taxonomy" id="48699"/>
    <lineage>
        <taxon>Eukaryota</taxon>
        <taxon>Metazoa</taxon>
        <taxon>Chordata</taxon>
        <taxon>Craniata</taxon>
        <taxon>Vertebrata</taxon>
        <taxon>Euteleostomi</taxon>
        <taxon>Actinopterygii</taxon>
        <taxon>Neopterygii</taxon>
        <taxon>Teleostei</taxon>
        <taxon>Neoteleostei</taxon>
        <taxon>Acanthomorphata</taxon>
        <taxon>Ovalentaria</taxon>
        <taxon>Atherinomorphae</taxon>
        <taxon>Cyprinodontiformes</taxon>
        <taxon>Poeciliidae</taxon>
        <taxon>Poeciliinae</taxon>
        <taxon>Poecilia</taxon>
    </lineage>
</organism>
<dbReference type="GeneTree" id="ENSGT00940000165023"/>
<evidence type="ECO:0000259" key="1">
    <source>
        <dbReference type="PROSITE" id="PS50878"/>
    </source>
</evidence>
<reference evidence="2" key="1">
    <citation type="submission" date="2025-08" db="UniProtKB">
        <authorList>
            <consortium name="Ensembl"/>
        </authorList>
    </citation>
    <scope>IDENTIFICATION</scope>
</reference>
<evidence type="ECO:0000313" key="3">
    <source>
        <dbReference type="Proteomes" id="UP000261500"/>
    </source>
</evidence>
<protein>
    <recommendedName>
        <fullName evidence="1">Reverse transcriptase domain-containing protein</fullName>
    </recommendedName>
</protein>
<reference evidence="2" key="2">
    <citation type="submission" date="2025-09" db="UniProtKB">
        <authorList>
            <consortium name="Ensembl"/>
        </authorList>
    </citation>
    <scope>IDENTIFICATION</scope>
</reference>
<dbReference type="PROSITE" id="PS50878">
    <property type="entry name" value="RT_POL"/>
    <property type="match status" value="1"/>
</dbReference>
<name>A0A3B3UGS4_9TELE</name>
<dbReference type="Proteomes" id="UP000261500">
    <property type="component" value="Unplaced"/>
</dbReference>
<feature type="domain" description="Reverse transcriptase" evidence="1">
    <location>
        <begin position="1"/>
        <end position="137"/>
    </location>
</feature>
<accession>A0A3B3UGS4</accession>
<dbReference type="AlphaFoldDB" id="A0A3B3UGS4"/>
<dbReference type="Ensembl" id="ENSPLAT00000029332.1">
    <property type="protein sequence ID" value="ENSPLAP00000011812.1"/>
    <property type="gene ID" value="ENSPLAG00000014995.1"/>
</dbReference>
<evidence type="ECO:0000313" key="2">
    <source>
        <dbReference type="Ensembl" id="ENSPLAP00000011812.1"/>
    </source>
</evidence>
<dbReference type="InterPro" id="IPR000477">
    <property type="entry name" value="RT_dom"/>
</dbReference>
<keyword evidence="3" id="KW-1185">Reference proteome</keyword>